<dbReference type="InterPro" id="IPR000524">
    <property type="entry name" value="Tscrpt_reg_HTH_GntR"/>
</dbReference>
<protein>
    <submittedName>
        <fullName evidence="5">GntR family transcriptional regulator</fullName>
    </submittedName>
</protein>
<evidence type="ECO:0000313" key="5">
    <source>
        <dbReference type="EMBL" id="OZI76609.1"/>
    </source>
</evidence>
<dbReference type="GO" id="GO:0003700">
    <property type="term" value="F:DNA-binding transcription factor activity"/>
    <property type="evidence" value="ECO:0007669"/>
    <property type="project" value="InterPro"/>
</dbReference>
<proteinExistence type="predicted"/>
<evidence type="ECO:0000256" key="1">
    <source>
        <dbReference type="ARBA" id="ARBA00023015"/>
    </source>
</evidence>
<organism evidence="5 6">
    <name type="scientific">Bordetella genomosp. 2</name>
    <dbReference type="NCBI Taxonomy" id="1983456"/>
    <lineage>
        <taxon>Bacteria</taxon>
        <taxon>Pseudomonadati</taxon>
        <taxon>Pseudomonadota</taxon>
        <taxon>Betaproteobacteria</taxon>
        <taxon>Burkholderiales</taxon>
        <taxon>Alcaligenaceae</taxon>
        <taxon>Bordetella</taxon>
    </lineage>
</organism>
<dbReference type="EMBL" id="NEVT01000006">
    <property type="protein sequence ID" value="OZI76609.1"/>
    <property type="molecule type" value="Genomic_DNA"/>
</dbReference>
<dbReference type="InterPro" id="IPR008920">
    <property type="entry name" value="TF_FadR/GntR_C"/>
</dbReference>
<evidence type="ECO:0000256" key="3">
    <source>
        <dbReference type="ARBA" id="ARBA00023163"/>
    </source>
</evidence>
<reference evidence="6" key="1">
    <citation type="submission" date="2017-05" db="EMBL/GenBank/DDBJ databases">
        <title>Complete and WGS of Bordetella genogroups.</title>
        <authorList>
            <person name="Spilker T."/>
            <person name="Lipuma J."/>
        </authorList>
    </citation>
    <scope>NUCLEOTIDE SEQUENCE [LARGE SCALE GENOMIC DNA]</scope>
    <source>
        <strain evidence="6">AU8256</strain>
    </source>
</reference>
<sequence>MNKTQASAPARLPKRRAADLAYDKIETLISKLEIAPGSPVIEAELAEMTGLGRTPVREALMRMVSIGLIVQQPRRGLRVSTIDVMEHLDVLATRRVLEQLIATSAARRATDVQRKALLACARKMTRAAERGNLDDYMTADQELDHVNHEACRNQSAVKAVVPLVVQCRRFWYAYQHEGEIAEGAAAHLAMAEAIASGKAAEAVVGANRLMDYLELFTRRVIDT</sequence>
<dbReference type="Gene3D" id="1.20.120.530">
    <property type="entry name" value="GntR ligand-binding domain-like"/>
    <property type="match status" value="1"/>
</dbReference>
<dbReference type="GO" id="GO:0003677">
    <property type="term" value="F:DNA binding"/>
    <property type="evidence" value="ECO:0007669"/>
    <property type="project" value="UniProtKB-KW"/>
</dbReference>
<dbReference type="Pfam" id="PF00392">
    <property type="entry name" value="GntR"/>
    <property type="match status" value="1"/>
</dbReference>
<dbReference type="Proteomes" id="UP000215633">
    <property type="component" value="Unassembled WGS sequence"/>
</dbReference>
<keyword evidence="2" id="KW-0238">DNA-binding</keyword>
<dbReference type="AlphaFoldDB" id="A0A261VRD2"/>
<dbReference type="SMART" id="SM00345">
    <property type="entry name" value="HTH_GNTR"/>
    <property type="match status" value="1"/>
</dbReference>
<dbReference type="Pfam" id="PF07729">
    <property type="entry name" value="FCD"/>
    <property type="match status" value="1"/>
</dbReference>
<evidence type="ECO:0000256" key="2">
    <source>
        <dbReference type="ARBA" id="ARBA00023125"/>
    </source>
</evidence>
<dbReference type="PANTHER" id="PTHR43537">
    <property type="entry name" value="TRANSCRIPTIONAL REGULATOR, GNTR FAMILY"/>
    <property type="match status" value="1"/>
</dbReference>
<dbReference type="SUPFAM" id="SSF48008">
    <property type="entry name" value="GntR ligand-binding domain-like"/>
    <property type="match status" value="1"/>
</dbReference>
<evidence type="ECO:0000313" key="6">
    <source>
        <dbReference type="Proteomes" id="UP000215633"/>
    </source>
</evidence>
<dbReference type="PROSITE" id="PS50949">
    <property type="entry name" value="HTH_GNTR"/>
    <property type="match status" value="1"/>
</dbReference>
<dbReference type="PANTHER" id="PTHR43537:SF45">
    <property type="entry name" value="GNTR FAMILY REGULATORY PROTEIN"/>
    <property type="match status" value="1"/>
</dbReference>
<name>A0A261VRD2_9BORD</name>
<accession>A0A261VRD2</accession>
<dbReference type="InterPro" id="IPR036388">
    <property type="entry name" value="WH-like_DNA-bd_sf"/>
</dbReference>
<feature type="domain" description="HTH gntR-type" evidence="4">
    <location>
        <begin position="15"/>
        <end position="82"/>
    </location>
</feature>
<comment type="caution">
    <text evidence="5">The sequence shown here is derived from an EMBL/GenBank/DDBJ whole genome shotgun (WGS) entry which is preliminary data.</text>
</comment>
<dbReference type="InterPro" id="IPR036390">
    <property type="entry name" value="WH_DNA-bd_sf"/>
</dbReference>
<evidence type="ECO:0000259" key="4">
    <source>
        <dbReference type="PROSITE" id="PS50949"/>
    </source>
</evidence>
<dbReference type="SMART" id="SM00895">
    <property type="entry name" value="FCD"/>
    <property type="match status" value="1"/>
</dbReference>
<keyword evidence="3" id="KW-0804">Transcription</keyword>
<keyword evidence="6" id="KW-1185">Reference proteome</keyword>
<dbReference type="InterPro" id="IPR011711">
    <property type="entry name" value="GntR_C"/>
</dbReference>
<dbReference type="Gene3D" id="1.10.10.10">
    <property type="entry name" value="Winged helix-like DNA-binding domain superfamily/Winged helix DNA-binding domain"/>
    <property type="match status" value="1"/>
</dbReference>
<dbReference type="SUPFAM" id="SSF46785">
    <property type="entry name" value="Winged helix' DNA-binding domain"/>
    <property type="match status" value="1"/>
</dbReference>
<gene>
    <name evidence="5" type="ORF">CAL24_15990</name>
</gene>
<dbReference type="RefSeq" id="WP_028354753.1">
    <property type="nucleotide sequence ID" value="NZ_NEVT01000006.1"/>
</dbReference>
<keyword evidence="1" id="KW-0805">Transcription regulation</keyword>